<evidence type="ECO:0000256" key="7">
    <source>
        <dbReference type="SAM" id="Phobius"/>
    </source>
</evidence>
<dbReference type="RefSeq" id="WP_164365572.1">
    <property type="nucleotide sequence ID" value="NZ_CP066776.1"/>
</dbReference>
<feature type="transmembrane region" description="Helical" evidence="7">
    <location>
        <begin position="235"/>
        <end position="265"/>
    </location>
</feature>
<evidence type="ECO:0000256" key="6">
    <source>
        <dbReference type="SAM" id="MobiDB-lite"/>
    </source>
</evidence>
<dbReference type="Proteomes" id="UP000475117">
    <property type="component" value="Chromosome"/>
</dbReference>
<feature type="transmembrane region" description="Helical" evidence="7">
    <location>
        <begin position="310"/>
        <end position="336"/>
    </location>
</feature>
<dbReference type="PANTHER" id="PTHR21716:SF64">
    <property type="entry name" value="AI-2 TRANSPORT PROTEIN TQSA"/>
    <property type="match status" value="1"/>
</dbReference>
<accession>A0A6B3L7F0</accession>
<dbReference type="PANTHER" id="PTHR21716">
    <property type="entry name" value="TRANSMEMBRANE PROTEIN"/>
    <property type="match status" value="1"/>
</dbReference>
<gene>
    <name evidence="8" type="ORF">G3M56_004760</name>
</gene>
<feature type="transmembrane region" description="Helical" evidence="7">
    <location>
        <begin position="151"/>
        <end position="173"/>
    </location>
</feature>
<feature type="transmembrane region" description="Helical" evidence="7">
    <location>
        <begin position="35"/>
        <end position="53"/>
    </location>
</feature>
<keyword evidence="3 7" id="KW-0812">Transmembrane</keyword>
<feature type="transmembrane region" description="Helical" evidence="7">
    <location>
        <begin position="65"/>
        <end position="89"/>
    </location>
</feature>
<dbReference type="InterPro" id="IPR002549">
    <property type="entry name" value="AI-2E-like"/>
</dbReference>
<keyword evidence="4 7" id="KW-1133">Transmembrane helix</keyword>
<name>A0A6B3L7F0_9BACT</name>
<feature type="transmembrane region" description="Helical" evidence="7">
    <location>
        <begin position="208"/>
        <end position="229"/>
    </location>
</feature>
<evidence type="ECO:0000256" key="1">
    <source>
        <dbReference type="ARBA" id="ARBA00004141"/>
    </source>
</evidence>
<dbReference type="GO" id="GO:0055085">
    <property type="term" value="P:transmembrane transport"/>
    <property type="evidence" value="ECO:0007669"/>
    <property type="project" value="TreeGrafter"/>
</dbReference>
<dbReference type="GO" id="GO:0016020">
    <property type="term" value="C:membrane"/>
    <property type="evidence" value="ECO:0007669"/>
    <property type="project" value="UniProtKB-SubCell"/>
</dbReference>
<keyword evidence="9" id="KW-1185">Reference proteome</keyword>
<comment type="similarity">
    <text evidence="2">Belongs to the autoinducer-2 exporter (AI-2E) (TC 2.A.86) family.</text>
</comment>
<feature type="transmembrane region" description="Helical" evidence="7">
    <location>
        <begin position="12"/>
        <end position="29"/>
    </location>
</feature>
<protein>
    <submittedName>
        <fullName evidence="8">AI-2E family transporter</fullName>
    </submittedName>
</protein>
<keyword evidence="5 7" id="KW-0472">Membrane</keyword>
<evidence type="ECO:0000313" key="8">
    <source>
        <dbReference type="EMBL" id="QQL45896.1"/>
    </source>
</evidence>
<feature type="compositionally biased region" description="Basic residues" evidence="6">
    <location>
        <begin position="383"/>
        <end position="393"/>
    </location>
</feature>
<comment type="subcellular location">
    <subcellularLocation>
        <location evidence="1">Membrane</location>
        <topology evidence="1">Multi-pass membrane protein</topology>
    </subcellularLocation>
</comment>
<feature type="transmembrane region" description="Helical" evidence="7">
    <location>
        <begin position="272"/>
        <end position="290"/>
    </location>
</feature>
<dbReference type="Pfam" id="PF01594">
    <property type="entry name" value="AI-2E_transport"/>
    <property type="match status" value="1"/>
</dbReference>
<sequence length="393" mass="43307">MTTESENHSHSAVRALVGVAALVVVLTGVKLAADFLIPILLAFFIAVLSFPMVRFLRVHRCPRWLAVIATLLVDFAVLVGIGFLFSSLAQDFQVRWELFYEERLRTMGNDSVAWAEDMLVKAGVEDASQRVTEIFNVDNVMSLAKSNVGLVAGKLAGFLQVTFIVLLLMVFMLTEGRAFSRKMPKLKGMNGPDFSQLGRSAKDIQKYLAIKTGVSMATGFFAWLLCFFLDLDFPLLWGIVAFAFNYIPAIGSIIAAIPPALLAVIQHGFPEAMVVLAGYLLINMVWGNLIEPTLMGQRFGISTLVVLLSVMFWGFIFGPVGMFLAVPLTMMVKVVLDNSKDLKWLSYLLEKESTTPRIAKVLANSVIEEQDQEAEDQSAPAGSKRKKPVSVTE</sequence>
<evidence type="ECO:0000256" key="4">
    <source>
        <dbReference type="ARBA" id="ARBA00022989"/>
    </source>
</evidence>
<evidence type="ECO:0000256" key="3">
    <source>
        <dbReference type="ARBA" id="ARBA00022692"/>
    </source>
</evidence>
<evidence type="ECO:0000256" key="5">
    <source>
        <dbReference type="ARBA" id="ARBA00023136"/>
    </source>
</evidence>
<evidence type="ECO:0000313" key="9">
    <source>
        <dbReference type="Proteomes" id="UP000475117"/>
    </source>
</evidence>
<reference evidence="8 9" key="1">
    <citation type="submission" date="2020-12" db="EMBL/GenBank/DDBJ databases">
        <title>Sulforoseuscoccus oceanibium gen. nov., sp. nov., a representative of the phylum Verrucomicrobia with special cytoplasmic membrane, and proposal of Sulforoseuscoccusaceae fam. nov.</title>
        <authorList>
            <person name="Xi F."/>
        </authorList>
    </citation>
    <scope>NUCLEOTIDE SEQUENCE [LARGE SCALE GENOMIC DNA]</scope>
    <source>
        <strain evidence="8 9">T37</strain>
    </source>
</reference>
<dbReference type="KEGG" id="soa:G3M56_004760"/>
<evidence type="ECO:0000256" key="2">
    <source>
        <dbReference type="ARBA" id="ARBA00009773"/>
    </source>
</evidence>
<feature type="region of interest" description="Disordered" evidence="6">
    <location>
        <begin position="369"/>
        <end position="393"/>
    </location>
</feature>
<proteinExistence type="inferred from homology"/>
<dbReference type="AlphaFoldDB" id="A0A6B3L7F0"/>
<organism evidence="8 9">
    <name type="scientific">Sulfuriroseicoccus oceanibius</name>
    <dbReference type="NCBI Taxonomy" id="2707525"/>
    <lineage>
        <taxon>Bacteria</taxon>
        <taxon>Pseudomonadati</taxon>
        <taxon>Verrucomicrobiota</taxon>
        <taxon>Verrucomicrobiia</taxon>
        <taxon>Verrucomicrobiales</taxon>
        <taxon>Verrucomicrobiaceae</taxon>
        <taxon>Sulfuriroseicoccus</taxon>
    </lineage>
</organism>
<dbReference type="EMBL" id="CP066776">
    <property type="protein sequence ID" value="QQL45896.1"/>
    <property type="molecule type" value="Genomic_DNA"/>
</dbReference>